<feature type="transmembrane region" description="Helical" evidence="5">
    <location>
        <begin position="123"/>
        <end position="140"/>
    </location>
</feature>
<keyword evidence="2 5" id="KW-0812">Transmembrane</keyword>
<evidence type="ECO:0000256" key="4">
    <source>
        <dbReference type="ARBA" id="ARBA00023136"/>
    </source>
</evidence>
<keyword evidence="7" id="KW-1185">Reference proteome</keyword>
<feature type="transmembrane region" description="Helical" evidence="5">
    <location>
        <begin position="91"/>
        <end position="111"/>
    </location>
</feature>
<evidence type="ECO:0000256" key="2">
    <source>
        <dbReference type="ARBA" id="ARBA00022692"/>
    </source>
</evidence>
<proteinExistence type="predicted"/>
<keyword evidence="3 5" id="KW-1133">Transmembrane helix</keyword>
<dbReference type="Proteomes" id="UP000252249">
    <property type="component" value="Unassembled WGS sequence"/>
</dbReference>
<reference evidence="6 7" key="1">
    <citation type="submission" date="2018-07" db="EMBL/GenBank/DDBJ databases">
        <title>Oceanihabitans testaceum sp. nov., isolated from marine sediment.</title>
        <authorList>
            <person name="Li C.-M."/>
        </authorList>
    </citation>
    <scope>NUCLEOTIDE SEQUENCE [LARGE SCALE GENOMIC DNA]</scope>
    <source>
        <strain evidence="6 7">S9-10</strain>
    </source>
</reference>
<feature type="transmembrane region" description="Helical" evidence="5">
    <location>
        <begin position="66"/>
        <end position="85"/>
    </location>
</feature>
<comment type="caution">
    <text evidence="6">The sequence shown here is derived from an EMBL/GenBank/DDBJ whole genome shotgun (WGS) entry which is preliminary data.</text>
</comment>
<dbReference type="InterPro" id="IPR004299">
    <property type="entry name" value="MBOAT_fam"/>
</dbReference>
<keyword evidence="6" id="KW-0012">Acyltransferase</keyword>
<keyword evidence="4 5" id="KW-0472">Membrane</keyword>
<evidence type="ECO:0000256" key="1">
    <source>
        <dbReference type="ARBA" id="ARBA00004141"/>
    </source>
</evidence>
<dbReference type="EMBL" id="QPIG01000006">
    <property type="protein sequence ID" value="RCU56422.1"/>
    <property type="molecule type" value="Genomic_DNA"/>
</dbReference>
<protein>
    <submittedName>
        <fullName evidence="6">Acyltransferase</fullName>
    </submittedName>
</protein>
<evidence type="ECO:0000256" key="5">
    <source>
        <dbReference type="SAM" id="Phobius"/>
    </source>
</evidence>
<organism evidence="6 7">
    <name type="scientific">Oceanihabitans sediminis</name>
    <dbReference type="NCBI Taxonomy" id="1812012"/>
    <lineage>
        <taxon>Bacteria</taxon>
        <taxon>Pseudomonadati</taxon>
        <taxon>Bacteroidota</taxon>
        <taxon>Flavobacteriia</taxon>
        <taxon>Flavobacteriales</taxon>
        <taxon>Flavobacteriaceae</taxon>
        <taxon>Oceanihabitans</taxon>
    </lineage>
</organism>
<evidence type="ECO:0000313" key="7">
    <source>
        <dbReference type="Proteomes" id="UP000252249"/>
    </source>
</evidence>
<comment type="subcellular location">
    <subcellularLocation>
        <location evidence="1">Membrane</location>
        <topology evidence="1">Multi-pass membrane protein</topology>
    </subcellularLocation>
</comment>
<dbReference type="OrthoDB" id="6269570at2"/>
<evidence type="ECO:0000256" key="3">
    <source>
        <dbReference type="ARBA" id="ARBA00022989"/>
    </source>
</evidence>
<dbReference type="GO" id="GO:0016746">
    <property type="term" value="F:acyltransferase activity"/>
    <property type="evidence" value="ECO:0007669"/>
    <property type="project" value="UniProtKB-KW"/>
</dbReference>
<dbReference type="GO" id="GO:0016020">
    <property type="term" value="C:membrane"/>
    <property type="evidence" value="ECO:0007669"/>
    <property type="project" value="UniProtKB-SubCell"/>
</dbReference>
<dbReference type="RefSeq" id="WP_113966725.1">
    <property type="nucleotide sequence ID" value="NZ_JAWVXR010000009.1"/>
</dbReference>
<keyword evidence="6" id="KW-0808">Transferase</keyword>
<gene>
    <name evidence="6" type="ORF">DU428_12620</name>
</gene>
<dbReference type="AlphaFoldDB" id="A0A368P0S1"/>
<sequence>MKLNEYVKKRNGVPLGNSKSLPNNIYRALGAKNFSSFWNYWNPIFGYYLGIYIFKPLKKKVPKEIALLATFIFCGMVHDAVTIAVRWKVSFFFTIWFVLMGIALIITRYFNQNVNKQIWAIRALINLSIIALCFILTIYLRKLT</sequence>
<evidence type="ECO:0000313" key="6">
    <source>
        <dbReference type="EMBL" id="RCU56422.1"/>
    </source>
</evidence>
<dbReference type="Pfam" id="PF03062">
    <property type="entry name" value="MBOAT"/>
    <property type="match status" value="1"/>
</dbReference>
<accession>A0A368P0S1</accession>
<name>A0A368P0S1_9FLAO</name>